<comment type="caution">
    <text evidence="3">The sequence shown here is derived from an EMBL/GenBank/DDBJ whole genome shotgun (WGS) entry which is preliminary data.</text>
</comment>
<feature type="transmembrane region" description="Helical" evidence="1">
    <location>
        <begin position="41"/>
        <end position="62"/>
    </location>
</feature>
<name>A0ABT4XMR2_9RHOB</name>
<evidence type="ECO:0000313" key="3">
    <source>
        <dbReference type="EMBL" id="MDA7423163.1"/>
    </source>
</evidence>
<feature type="domain" description="EamA" evidence="2">
    <location>
        <begin position="152"/>
        <end position="276"/>
    </location>
</feature>
<keyword evidence="1" id="KW-1133">Transmembrane helix</keyword>
<dbReference type="InterPro" id="IPR037185">
    <property type="entry name" value="EmrE-like"/>
</dbReference>
<accession>A0ABT4XMR2</accession>
<keyword evidence="1" id="KW-0812">Transmembrane</keyword>
<dbReference type="Pfam" id="PF00892">
    <property type="entry name" value="EamA"/>
    <property type="match status" value="2"/>
</dbReference>
<dbReference type="PANTHER" id="PTHR22911:SF103">
    <property type="entry name" value="BLR2811 PROTEIN"/>
    <property type="match status" value="1"/>
</dbReference>
<dbReference type="Gene3D" id="1.10.3730.20">
    <property type="match status" value="1"/>
</dbReference>
<feature type="transmembrane region" description="Helical" evidence="1">
    <location>
        <begin position="243"/>
        <end position="259"/>
    </location>
</feature>
<reference evidence="3 4" key="1">
    <citation type="submission" date="2023-01" db="EMBL/GenBank/DDBJ databases">
        <title>Thalassococcus onchidii sp. nov., isolated from a marine invertebrate from the South China Sea.</title>
        <authorList>
            <person name="Xu S."/>
            <person name="Liu Z."/>
            <person name="Xu Y."/>
        </authorList>
    </citation>
    <scope>NUCLEOTIDE SEQUENCE [LARGE SCALE GENOMIC DNA]</scope>
    <source>
        <strain evidence="3 4">KCTC 32084</strain>
    </source>
</reference>
<feature type="transmembrane region" description="Helical" evidence="1">
    <location>
        <begin position="265"/>
        <end position="283"/>
    </location>
</feature>
<dbReference type="RefSeq" id="WP_271430530.1">
    <property type="nucleotide sequence ID" value="NZ_JAQIOY010000001.1"/>
</dbReference>
<evidence type="ECO:0000259" key="2">
    <source>
        <dbReference type="Pfam" id="PF00892"/>
    </source>
</evidence>
<gene>
    <name evidence="3" type="ORF">PFY00_00360</name>
</gene>
<sequence length="294" mass="31747">MQFSDNTRGAMLMMASMASFTFGDTAVKALGALGMPLSQILVIRGSVATLFIVVLAASIGQLRLRLPRKDLGLVVLRSAAEVASAYFFLTALIHMPIANVAALLQMLPLTVTLGGALFFAEAVGWRRWIAIAVGFCGMLLIVRPGTDGFDAWSVYALIAVAGVTVRDLATRRMSAQVPSLTVTAWASVCVLIFAAIWSVGQDWIAVDTQATWLLAATSLFIVGGYTFSVMVMRVGDVSFVAPFRYTGLVWALILGWFVFGDWPSSLTLVGATLIVGMGLFTLWREAQVKRRKRP</sequence>
<feature type="transmembrane region" description="Helical" evidence="1">
    <location>
        <begin position="74"/>
        <end position="94"/>
    </location>
</feature>
<dbReference type="SUPFAM" id="SSF103481">
    <property type="entry name" value="Multidrug resistance efflux transporter EmrE"/>
    <property type="match status" value="2"/>
</dbReference>
<feature type="transmembrane region" description="Helical" evidence="1">
    <location>
        <begin position="181"/>
        <end position="200"/>
    </location>
</feature>
<keyword evidence="4" id="KW-1185">Reference proteome</keyword>
<protein>
    <submittedName>
        <fullName evidence="3">DMT family transporter</fullName>
    </submittedName>
</protein>
<feature type="transmembrane region" description="Helical" evidence="1">
    <location>
        <begin position="212"/>
        <end position="231"/>
    </location>
</feature>
<dbReference type="EMBL" id="JAQIOY010000001">
    <property type="protein sequence ID" value="MDA7423163.1"/>
    <property type="molecule type" value="Genomic_DNA"/>
</dbReference>
<dbReference type="PANTHER" id="PTHR22911">
    <property type="entry name" value="ACYL-MALONYL CONDENSING ENZYME-RELATED"/>
    <property type="match status" value="1"/>
</dbReference>
<evidence type="ECO:0000313" key="4">
    <source>
        <dbReference type="Proteomes" id="UP001210720"/>
    </source>
</evidence>
<feature type="transmembrane region" description="Helical" evidence="1">
    <location>
        <begin position="100"/>
        <end position="120"/>
    </location>
</feature>
<feature type="transmembrane region" description="Helical" evidence="1">
    <location>
        <begin position="152"/>
        <end position="169"/>
    </location>
</feature>
<feature type="transmembrane region" description="Helical" evidence="1">
    <location>
        <begin position="127"/>
        <end position="146"/>
    </location>
</feature>
<dbReference type="InterPro" id="IPR000620">
    <property type="entry name" value="EamA_dom"/>
</dbReference>
<keyword evidence="1" id="KW-0472">Membrane</keyword>
<organism evidence="3 4">
    <name type="scientific">Thalassococcus lentus</name>
    <dbReference type="NCBI Taxonomy" id="1210524"/>
    <lineage>
        <taxon>Bacteria</taxon>
        <taxon>Pseudomonadati</taxon>
        <taxon>Pseudomonadota</taxon>
        <taxon>Alphaproteobacteria</taxon>
        <taxon>Rhodobacterales</taxon>
        <taxon>Roseobacteraceae</taxon>
        <taxon>Thalassococcus</taxon>
    </lineage>
</organism>
<dbReference type="Proteomes" id="UP001210720">
    <property type="component" value="Unassembled WGS sequence"/>
</dbReference>
<feature type="domain" description="EamA" evidence="2">
    <location>
        <begin position="8"/>
        <end position="142"/>
    </location>
</feature>
<feature type="transmembrane region" description="Helical" evidence="1">
    <location>
        <begin position="12"/>
        <end position="35"/>
    </location>
</feature>
<evidence type="ECO:0000256" key="1">
    <source>
        <dbReference type="SAM" id="Phobius"/>
    </source>
</evidence>
<proteinExistence type="predicted"/>